<reference evidence="2 3" key="1">
    <citation type="submission" date="2023-09" db="EMBL/GenBank/DDBJ databases">
        <authorList>
            <person name="Wang M."/>
        </authorList>
    </citation>
    <scope>NUCLEOTIDE SEQUENCE [LARGE SCALE GENOMIC DNA]</scope>
    <source>
        <strain evidence="2">GT-2023</strain>
        <tissue evidence="2">Liver</tissue>
    </source>
</reference>
<keyword evidence="3" id="KW-1185">Reference proteome</keyword>
<name>A0ABR3LTY1_9TELE</name>
<sequence length="107" mass="12539">MQQVLTDDLAKEFNWKGRKDKKPFSQLILAEVIKDAAFKRNVIRVDCENEIKKYLSYTADRLNRKRPREQAGLGHDMPNVIPSTPMDDQPELSFDFDEDFDDFDLES</sequence>
<dbReference type="Proteomes" id="UP001558613">
    <property type="component" value="Unassembled WGS sequence"/>
</dbReference>
<dbReference type="PANTHER" id="PTHR34153">
    <property type="entry name" value="SI:CH211-262H13.3-RELATED-RELATED"/>
    <property type="match status" value="1"/>
</dbReference>
<feature type="region of interest" description="Disordered" evidence="1">
    <location>
        <begin position="65"/>
        <end position="91"/>
    </location>
</feature>
<dbReference type="PANTHER" id="PTHR34153:SF2">
    <property type="entry name" value="SI:CH211-262H13.3-RELATED"/>
    <property type="match status" value="1"/>
</dbReference>
<gene>
    <name evidence="2" type="ORF">QQF64_013265</name>
</gene>
<protein>
    <submittedName>
        <fullName evidence="2">Uncharacterized protein</fullName>
    </submittedName>
</protein>
<accession>A0ABR3LTY1</accession>
<evidence type="ECO:0000313" key="3">
    <source>
        <dbReference type="Proteomes" id="UP001558613"/>
    </source>
</evidence>
<proteinExistence type="predicted"/>
<organism evidence="2 3">
    <name type="scientific">Cirrhinus molitorella</name>
    <name type="common">mud carp</name>
    <dbReference type="NCBI Taxonomy" id="172907"/>
    <lineage>
        <taxon>Eukaryota</taxon>
        <taxon>Metazoa</taxon>
        <taxon>Chordata</taxon>
        <taxon>Craniata</taxon>
        <taxon>Vertebrata</taxon>
        <taxon>Euteleostomi</taxon>
        <taxon>Actinopterygii</taxon>
        <taxon>Neopterygii</taxon>
        <taxon>Teleostei</taxon>
        <taxon>Ostariophysi</taxon>
        <taxon>Cypriniformes</taxon>
        <taxon>Cyprinidae</taxon>
        <taxon>Labeoninae</taxon>
        <taxon>Labeonini</taxon>
        <taxon>Cirrhinus</taxon>
    </lineage>
</organism>
<evidence type="ECO:0000256" key="1">
    <source>
        <dbReference type="SAM" id="MobiDB-lite"/>
    </source>
</evidence>
<comment type="caution">
    <text evidence="2">The sequence shown here is derived from an EMBL/GenBank/DDBJ whole genome shotgun (WGS) entry which is preliminary data.</text>
</comment>
<evidence type="ECO:0000313" key="2">
    <source>
        <dbReference type="EMBL" id="KAL1255204.1"/>
    </source>
</evidence>
<dbReference type="EMBL" id="JAYMGO010000019">
    <property type="protein sequence ID" value="KAL1255204.1"/>
    <property type="molecule type" value="Genomic_DNA"/>
</dbReference>